<evidence type="ECO:0000313" key="2">
    <source>
        <dbReference type="EMBL" id="KAF7510319.1"/>
    </source>
</evidence>
<protein>
    <recommendedName>
        <fullName evidence="1">Non-reducing end beta-L-arabinofuranosidase-like GH127 middle domain-containing protein</fullName>
    </recommendedName>
</protein>
<evidence type="ECO:0000313" key="3">
    <source>
        <dbReference type="Proteomes" id="UP000606974"/>
    </source>
</evidence>
<dbReference type="EMBL" id="JAACFV010000031">
    <property type="protein sequence ID" value="KAF7510319.1"/>
    <property type="molecule type" value="Genomic_DNA"/>
</dbReference>
<accession>A0A8H7AMW3</accession>
<sequence>MGYRPWKIGAAVSGVVVLFYCLLGYRDRYDSGFHYVHTMSTGSGLADDTSLCGTADPYQWESFPPSCKSRMKTVAEGDHNDNEVVLSGNQSLLPFTFEPLPLGSIRPLGWLRDQLQLMADGLPGHERDFYLLVKDNRWLGGDSEYSPLNEAFPYWFNGLVPLAYGLNDQRLKAQVLGAADYVISHQQHDGWLGPETDVKSRNFWGRYPVFLGLIQLVEADQGTTHAGTIVTAMHRFVNLMHSMLSNDYQGYVWHPGDTFDEQWGRSRVADMVLALQWLYEKYPEGNERNISACMQRLYEQAYDWSYWYSREDYIKPDLDTLPVELTNSLFPYIHVVNAGQGLKSGAVFRRLTKNDELLHSTRKGVNLTFTYHGTPSGSIVGDERLSGLSPVRGTELCAVVEIMFSMSYLYQTMGDNDFADKCERAAFNALPVMATADWWAHQYVAQTNQPISHELSKSPFWNVNNLGQTYGLEPNYPCCTVNHPQGYPKFLSASFVRVGDSGLAHALLGPSEIRATTSVGARVHIICETNYPFNYVLYYTIEADKDFAFSIRVPSWAIRNKSTISINGATPFTVSPDLHTGMHIMDIPAGNTIVIYELAADIRVDNRANDTVAVYHGALQYAVSVAGRYSARPPQNYPEGSGAPPEARDWTITPNSTWAVAIDPSSLQFVSNSSHNEQLPNPVFAENAPPVAISALACEIEWDLMDGYAANPPKAGQRNCTGQPFTIMMKPYGAAKLHMAELPTVDLSPKHRRA</sequence>
<dbReference type="InterPro" id="IPR049046">
    <property type="entry name" value="Beta-AFase-like_GH127_middle"/>
</dbReference>
<gene>
    <name evidence="2" type="ORF">GJ744_006815</name>
</gene>
<feature type="domain" description="Non-reducing end beta-L-arabinofuranosidase-like GH127 middle" evidence="1">
    <location>
        <begin position="506"/>
        <end position="570"/>
    </location>
</feature>
<dbReference type="Pfam" id="PF20736">
    <property type="entry name" value="Glyco_hydro127M"/>
    <property type="match status" value="1"/>
</dbReference>
<evidence type="ECO:0000259" key="1">
    <source>
        <dbReference type="Pfam" id="PF20736"/>
    </source>
</evidence>
<name>A0A8H7AMW3_9EURO</name>
<dbReference type="GO" id="GO:0005975">
    <property type="term" value="P:carbohydrate metabolic process"/>
    <property type="evidence" value="ECO:0007669"/>
    <property type="project" value="InterPro"/>
</dbReference>
<reference evidence="2" key="1">
    <citation type="submission" date="2020-02" db="EMBL/GenBank/DDBJ databases">
        <authorList>
            <person name="Palmer J.M."/>
        </authorList>
    </citation>
    <scope>NUCLEOTIDE SEQUENCE</scope>
    <source>
        <strain evidence="2">EPUS1.4</strain>
        <tissue evidence="2">Thallus</tissue>
    </source>
</reference>
<dbReference type="InterPro" id="IPR008928">
    <property type="entry name" value="6-hairpin_glycosidase_sf"/>
</dbReference>
<organism evidence="2 3">
    <name type="scientific">Endocarpon pusillum</name>
    <dbReference type="NCBI Taxonomy" id="364733"/>
    <lineage>
        <taxon>Eukaryota</taxon>
        <taxon>Fungi</taxon>
        <taxon>Dikarya</taxon>
        <taxon>Ascomycota</taxon>
        <taxon>Pezizomycotina</taxon>
        <taxon>Eurotiomycetes</taxon>
        <taxon>Chaetothyriomycetidae</taxon>
        <taxon>Verrucariales</taxon>
        <taxon>Verrucariaceae</taxon>
        <taxon>Endocarpon</taxon>
    </lineage>
</organism>
<proteinExistence type="predicted"/>
<dbReference type="PANTHER" id="PTHR31151:SF0">
    <property type="entry name" value="PROLINE-TRNA LIGASE (DUF1680)"/>
    <property type="match status" value="1"/>
</dbReference>
<keyword evidence="3" id="KW-1185">Reference proteome</keyword>
<comment type="caution">
    <text evidence="2">The sequence shown here is derived from an EMBL/GenBank/DDBJ whole genome shotgun (WGS) entry which is preliminary data.</text>
</comment>
<dbReference type="PANTHER" id="PTHR31151">
    <property type="entry name" value="PROLINE-TRNA LIGASE (DUF1680)"/>
    <property type="match status" value="1"/>
</dbReference>
<dbReference type="Proteomes" id="UP000606974">
    <property type="component" value="Unassembled WGS sequence"/>
</dbReference>
<dbReference type="SUPFAM" id="SSF48208">
    <property type="entry name" value="Six-hairpin glycosidases"/>
    <property type="match status" value="1"/>
</dbReference>
<dbReference type="AlphaFoldDB" id="A0A8H7AMW3"/>
<dbReference type="OrthoDB" id="5358475at2759"/>